<feature type="transmembrane region" description="Helical" evidence="1">
    <location>
        <begin position="73"/>
        <end position="97"/>
    </location>
</feature>
<keyword evidence="1" id="KW-1133">Transmembrane helix</keyword>
<keyword evidence="1" id="KW-0812">Transmembrane</keyword>
<name>X0HAJ1_FUSOX</name>
<reference evidence="3" key="2">
    <citation type="submission" date="2012-05" db="EMBL/GenBank/DDBJ databases">
        <title>The Genome Annotation of Fusarium oxysporum PHW808.</title>
        <authorList>
            <consortium name="The Broad Institute Genomics Platform"/>
            <person name="Ma L.-J."/>
            <person name="Corby-Kistler H."/>
            <person name="Broz K."/>
            <person name="Gale L.R."/>
            <person name="Jonkers W."/>
            <person name="O'Donnell K."/>
            <person name="Ploetz R."/>
            <person name="Steinberg C."/>
            <person name="Schwartz D.C."/>
            <person name="VanEtten H."/>
            <person name="Zhou S."/>
            <person name="Young S.K."/>
            <person name="Zeng Q."/>
            <person name="Gargeya S."/>
            <person name="Fitzgerald M."/>
            <person name="Abouelleil A."/>
            <person name="Alvarado L."/>
            <person name="Chapman S.B."/>
            <person name="Gainer-Dewar J."/>
            <person name="Goldberg J."/>
            <person name="Griggs A."/>
            <person name="Gujja S."/>
            <person name="Hansen M."/>
            <person name="Howarth C."/>
            <person name="Imamovic A."/>
            <person name="Ireland A."/>
            <person name="Larimer J."/>
            <person name="McCowan C."/>
            <person name="Murphy C."/>
            <person name="Pearson M."/>
            <person name="Poon T.W."/>
            <person name="Priest M."/>
            <person name="Roberts A."/>
            <person name="Saif S."/>
            <person name="Shea T."/>
            <person name="Sykes S."/>
            <person name="Wortman J."/>
            <person name="Nusbaum C."/>
            <person name="Birren B."/>
        </authorList>
    </citation>
    <scope>NUCLEOTIDE SEQUENCE</scope>
    <source>
        <strain evidence="3">54008</strain>
    </source>
</reference>
<evidence type="ECO:0000256" key="1">
    <source>
        <dbReference type="SAM" id="Phobius"/>
    </source>
</evidence>
<keyword evidence="1" id="KW-0472">Membrane</keyword>
<evidence type="ECO:0000259" key="2">
    <source>
        <dbReference type="Pfam" id="PF20684"/>
    </source>
</evidence>
<dbReference type="Proteomes" id="UP000030676">
    <property type="component" value="Unassembled WGS sequence"/>
</dbReference>
<accession>X0HAJ1</accession>
<dbReference type="Pfam" id="PF20684">
    <property type="entry name" value="Fung_rhodopsin"/>
    <property type="match status" value="1"/>
</dbReference>
<sequence>MAASRSHGRPCSHSGSGTYQRVAAALHRCGHDPRPSVAANQDKPPETSAQRRLHMSSVVLCHGLRIGRRLLEYFWAGTFAFFTAFWCSKMAILAFYLQIFPPVFQIYRIIIWLVIAYSASGYIMAMALNLFLCWPLQRNWYVDQE</sequence>
<dbReference type="EMBL" id="JH658924">
    <property type="protein sequence ID" value="EXL68951.1"/>
    <property type="molecule type" value="Genomic_DNA"/>
</dbReference>
<gene>
    <name evidence="3" type="ORF">FOPG_15019</name>
</gene>
<dbReference type="OrthoDB" id="5273647at2759"/>
<organism evidence="3">
    <name type="scientific">Fusarium oxysporum f. sp. conglutinans race 2 54008</name>
    <dbReference type="NCBI Taxonomy" id="1089457"/>
    <lineage>
        <taxon>Eukaryota</taxon>
        <taxon>Fungi</taxon>
        <taxon>Dikarya</taxon>
        <taxon>Ascomycota</taxon>
        <taxon>Pezizomycotina</taxon>
        <taxon>Sordariomycetes</taxon>
        <taxon>Hypocreomycetidae</taxon>
        <taxon>Hypocreales</taxon>
        <taxon>Nectriaceae</taxon>
        <taxon>Fusarium</taxon>
        <taxon>Fusarium oxysporum species complex</taxon>
    </lineage>
</organism>
<evidence type="ECO:0000313" key="3">
    <source>
        <dbReference type="EMBL" id="EXL68951.1"/>
    </source>
</evidence>
<dbReference type="HOGENOM" id="CLU_1786937_0_0_1"/>
<proteinExistence type="predicted"/>
<feature type="domain" description="Rhodopsin" evidence="2">
    <location>
        <begin position="70"/>
        <end position="141"/>
    </location>
</feature>
<protein>
    <recommendedName>
        <fullName evidence="2">Rhodopsin domain-containing protein</fullName>
    </recommendedName>
</protein>
<reference evidence="3" key="1">
    <citation type="submission" date="2011-11" db="EMBL/GenBank/DDBJ databases">
        <title>The Genome Sequence of Fusarium oxysporum PHW808.</title>
        <authorList>
            <consortium name="The Broad Institute Genome Sequencing Platform"/>
            <person name="Ma L.-J."/>
            <person name="Gale L.R."/>
            <person name="Schwartz D.C."/>
            <person name="Zhou S."/>
            <person name="Corby-Kistler H."/>
            <person name="Young S.K."/>
            <person name="Zeng Q."/>
            <person name="Gargeya S."/>
            <person name="Fitzgerald M."/>
            <person name="Haas B."/>
            <person name="Abouelleil A."/>
            <person name="Alvarado L."/>
            <person name="Arachchi H.M."/>
            <person name="Berlin A."/>
            <person name="Brown A."/>
            <person name="Chapman S.B."/>
            <person name="Chen Z."/>
            <person name="Dunbar C."/>
            <person name="Freedman E."/>
            <person name="Gearin G."/>
            <person name="Goldberg J."/>
            <person name="Griggs A."/>
            <person name="Gujja S."/>
            <person name="Heiman D."/>
            <person name="Howarth C."/>
            <person name="Larson L."/>
            <person name="Lui A."/>
            <person name="MacDonald P.J.P."/>
            <person name="Montmayeur A."/>
            <person name="Murphy C."/>
            <person name="Neiman D."/>
            <person name="Pearson M."/>
            <person name="Priest M."/>
            <person name="Roberts A."/>
            <person name="Saif S."/>
            <person name="Shea T."/>
            <person name="Shenoy N."/>
            <person name="Sisk P."/>
            <person name="Stolte C."/>
            <person name="Sykes S."/>
            <person name="Wortman J."/>
            <person name="Nusbaum C."/>
            <person name="Birren B."/>
        </authorList>
    </citation>
    <scope>NUCLEOTIDE SEQUENCE [LARGE SCALE GENOMIC DNA]</scope>
    <source>
        <strain evidence="3">54008</strain>
    </source>
</reference>
<dbReference type="AlphaFoldDB" id="X0HAJ1"/>
<dbReference type="InterPro" id="IPR049326">
    <property type="entry name" value="Rhodopsin_dom_fungi"/>
</dbReference>
<feature type="transmembrane region" description="Helical" evidence="1">
    <location>
        <begin position="109"/>
        <end position="132"/>
    </location>
</feature>